<feature type="compositionally biased region" description="Low complexity" evidence="4">
    <location>
        <begin position="114"/>
        <end position="127"/>
    </location>
</feature>
<dbReference type="InterPro" id="IPR040324">
    <property type="entry name" value="WDR44/Dgr2"/>
</dbReference>
<dbReference type="InterPro" id="IPR036322">
    <property type="entry name" value="WD40_repeat_dom_sf"/>
</dbReference>
<feature type="repeat" description="WD" evidence="3">
    <location>
        <begin position="373"/>
        <end position="413"/>
    </location>
</feature>
<feature type="repeat" description="WD" evidence="3">
    <location>
        <begin position="271"/>
        <end position="302"/>
    </location>
</feature>
<dbReference type="InterPro" id="IPR020472">
    <property type="entry name" value="WD40_PAC1"/>
</dbReference>
<dbReference type="PROSITE" id="PS50294">
    <property type="entry name" value="WD_REPEATS_REGION"/>
    <property type="match status" value="3"/>
</dbReference>
<evidence type="ECO:0000256" key="3">
    <source>
        <dbReference type="PROSITE-ProRule" id="PRU00221"/>
    </source>
</evidence>
<dbReference type="InterPro" id="IPR015943">
    <property type="entry name" value="WD40/YVTN_repeat-like_dom_sf"/>
</dbReference>
<keyword evidence="2" id="KW-0677">Repeat</keyword>
<sequence>MDQNEALLLKDEKEDELFFDSIEDFPVSSNSTPIAPTNHDLDQNLDSSYQIWLNGIESVQKRREKFIKSMGLDLNLSWTVEPELHEPISVNEIIDDSFNQDPYTERAMPDGDHTSSSSSNQSSLSRWSSTSTDRAFGVEFDLFIKNMDSGSIFVIDDVAQDGSLTRLREVGSNQTVTGGEFHSSFGSSQFVLNLMHKEENSNSSKHVDRRGKHNWLRRLGIKTHGKDKPNRTQSDSVKSNRMSEAGVQRVKTHTRKKHWKELSEVHMCQDFKAHDGAILAMKFSPDGLFLATGGEDGILHVWCVIECERNKAFDFHGDDSSSVYMTINENYQIVPVIHNGEKKDRHVKWHGSSTCVVIPETVFGIEEEPLQELRGHVGDVLDISWSKTKFLLSASADKTVRLWKLGSDSCLQVFSHKNYVTCVQFNPSNEDYFMTGSIDGIVRVWDISSKRVVTWIETKEVLTVICFHPDGQKVVVGTMTGQCQLYDVSDNQLELKSEISLQGKKKSPHKRITNLEFCPHDSTKLMVASADSIIRILEGSEVKLKYKGLKHHGNHVSASFTREGNHIISCSDNFIHLLNSASRVTSNLHLGKDIKSSEHFISDHTSLAVPWNGAHATDLQLLISMQDDSHGHGTNGNATWPEEKLSPGTPSHLSLSKSQLKFLKVACQNGTDMWGRVVVTAGWDGRIKSYQNFGLPIQA</sequence>
<name>A0A833QBS5_9POAL</name>
<evidence type="ECO:0000256" key="2">
    <source>
        <dbReference type="ARBA" id="ARBA00022737"/>
    </source>
</evidence>
<reference evidence="5" key="1">
    <citation type="submission" date="2020-01" db="EMBL/GenBank/DDBJ databases">
        <title>Genome sequence of Kobresia littledalei, the first chromosome-level genome in the family Cyperaceae.</title>
        <authorList>
            <person name="Qu G."/>
        </authorList>
    </citation>
    <scope>NUCLEOTIDE SEQUENCE</scope>
    <source>
        <strain evidence="5">C.B.Clarke</strain>
        <tissue evidence="5">Leaf</tissue>
    </source>
</reference>
<feature type="region of interest" description="Disordered" evidence="4">
    <location>
        <begin position="218"/>
        <end position="256"/>
    </location>
</feature>
<feature type="compositionally biased region" description="Polar residues" evidence="4">
    <location>
        <begin position="231"/>
        <end position="242"/>
    </location>
</feature>
<dbReference type="PANTHER" id="PTHR14221">
    <property type="entry name" value="WD REPEAT DOMAIN 44"/>
    <property type="match status" value="1"/>
</dbReference>
<evidence type="ECO:0000256" key="1">
    <source>
        <dbReference type="ARBA" id="ARBA00022574"/>
    </source>
</evidence>
<keyword evidence="6" id="KW-1185">Reference proteome</keyword>
<evidence type="ECO:0000313" key="5">
    <source>
        <dbReference type="EMBL" id="KAF3321350.1"/>
    </source>
</evidence>
<dbReference type="SUPFAM" id="SSF50978">
    <property type="entry name" value="WD40 repeat-like"/>
    <property type="match status" value="1"/>
</dbReference>
<feature type="region of interest" description="Disordered" evidence="4">
    <location>
        <begin position="100"/>
        <end position="127"/>
    </location>
</feature>
<gene>
    <name evidence="5" type="ORF">FCM35_KLT14603</name>
</gene>
<comment type="caution">
    <text evidence="5">The sequence shown here is derived from an EMBL/GenBank/DDBJ whole genome shotgun (WGS) entry which is preliminary data.</text>
</comment>
<keyword evidence="1 3" id="KW-0853">WD repeat</keyword>
<dbReference type="InterPro" id="IPR001680">
    <property type="entry name" value="WD40_rpt"/>
</dbReference>
<accession>A0A833QBS5</accession>
<dbReference type="OrthoDB" id="408728at2759"/>
<evidence type="ECO:0000256" key="4">
    <source>
        <dbReference type="SAM" id="MobiDB-lite"/>
    </source>
</evidence>
<feature type="region of interest" description="Disordered" evidence="4">
    <location>
        <begin position="632"/>
        <end position="651"/>
    </location>
</feature>
<dbReference type="PANTHER" id="PTHR14221:SF0">
    <property type="entry name" value="WD REPEAT-CONTAINING PROTEIN 44"/>
    <property type="match status" value="1"/>
</dbReference>
<feature type="compositionally biased region" description="Basic and acidic residues" evidence="4">
    <location>
        <begin position="103"/>
        <end position="113"/>
    </location>
</feature>
<dbReference type="Proteomes" id="UP000623129">
    <property type="component" value="Unassembled WGS sequence"/>
</dbReference>
<proteinExistence type="predicted"/>
<dbReference type="InterPro" id="IPR011048">
    <property type="entry name" value="Haem_d1_sf"/>
</dbReference>
<evidence type="ECO:0000313" key="6">
    <source>
        <dbReference type="Proteomes" id="UP000623129"/>
    </source>
</evidence>
<dbReference type="Pfam" id="PF00400">
    <property type="entry name" value="WD40"/>
    <property type="match status" value="3"/>
</dbReference>
<dbReference type="SUPFAM" id="SSF51004">
    <property type="entry name" value="C-terminal (heme d1) domain of cytochrome cd1-nitrite reductase"/>
    <property type="match status" value="1"/>
</dbReference>
<dbReference type="AlphaFoldDB" id="A0A833QBS5"/>
<organism evidence="5 6">
    <name type="scientific">Carex littledalei</name>
    <dbReference type="NCBI Taxonomy" id="544730"/>
    <lineage>
        <taxon>Eukaryota</taxon>
        <taxon>Viridiplantae</taxon>
        <taxon>Streptophyta</taxon>
        <taxon>Embryophyta</taxon>
        <taxon>Tracheophyta</taxon>
        <taxon>Spermatophyta</taxon>
        <taxon>Magnoliopsida</taxon>
        <taxon>Liliopsida</taxon>
        <taxon>Poales</taxon>
        <taxon>Cyperaceae</taxon>
        <taxon>Cyperoideae</taxon>
        <taxon>Cariceae</taxon>
        <taxon>Carex</taxon>
        <taxon>Carex subgen. Euthyceras</taxon>
    </lineage>
</organism>
<dbReference type="PROSITE" id="PS50082">
    <property type="entry name" value="WD_REPEATS_2"/>
    <property type="match status" value="3"/>
</dbReference>
<dbReference type="EMBL" id="SWLB01000027">
    <property type="protein sequence ID" value="KAF3321350.1"/>
    <property type="molecule type" value="Genomic_DNA"/>
</dbReference>
<feature type="repeat" description="WD" evidence="3">
    <location>
        <begin position="413"/>
        <end position="455"/>
    </location>
</feature>
<protein>
    <submittedName>
        <fullName evidence="5">WD repeat-containing protein 44 isoform X1</fullName>
    </submittedName>
</protein>
<dbReference type="PRINTS" id="PR00320">
    <property type="entry name" value="GPROTEINBRPT"/>
</dbReference>
<dbReference type="Gene3D" id="2.130.10.10">
    <property type="entry name" value="YVTN repeat-like/Quinoprotein amine dehydrogenase"/>
    <property type="match status" value="2"/>
</dbReference>
<dbReference type="SMART" id="SM00320">
    <property type="entry name" value="WD40"/>
    <property type="match status" value="6"/>
</dbReference>